<sequence length="86" mass="9691">MILCLPIPVEAATNKDEDNDCQHIEEEEEEEDSGLKEFNRCVEDAPRCQIDYIEVVQQGDAQCQLGSSSSSNHLYTGYLPIAVRKM</sequence>
<gene>
    <name evidence="1" type="ORF">EGR_10254</name>
</gene>
<organism evidence="1 2">
    <name type="scientific">Echinococcus granulosus</name>
    <name type="common">Hydatid tapeworm</name>
    <dbReference type="NCBI Taxonomy" id="6210"/>
    <lineage>
        <taxon>Eukaryota</taxon>
        <taxon>Metazoa</taxon>
        <taxon>Spiralia</taxon>
        <taxon>Lophotrochozoa</taxon>
        <taxon>Platyhelminthes</taxon>
        <taxon>Cestoda</taxon>
        <taxon>Eucestoda</taxon>
        <taxon>Cyclophyllidea</taxon>
        <taxon>Taeniidae</taxon>
        <taxon>Echinococcus</taxon>
        <taxon>Echinococcus granulosus group</taxon>
    </lineage>
</organism>
<dbReference type="CTD" id="36345969"/>
<proteinExistence type="predicted"/>
<name>W6U1G8_ECHGR</name>
<dbReference type="EMBL" id="APAU02000202">
    <property type="protein sequence ID" value="EUB54893.1"/>
    <property type="molecule type" value="Genomic_DNA"/>
</dbReference>
<dbReference type="RefSeq" id="XP_024346089.1">
    <property type="nucleotide sequence ID" value="XM_024499503.1"/>
</dbReference>
<keyword evidence="2" id="KW-1185">Reference proteome</keyword>
<accession>W6U1G8</accession>
<reference evidence="1 2" key="1">
    <citation type="journal article" date="2013" name="Nat. Genet.">
        <title>The genome of the hydatid tapeworm Echinococcus granulosus.</title>
        <authorList>
            <person name="Zheng H."/>
            <person name="Zhang W."/>
            <person name="Zhang L."/>
            <person name="Zhang Z."/>
            <person name="Li J."/>
            <person name="Lu G."/>
            <person name="Zhu Y."/>
            <person name="Wang Y."/>
            <person name="Huang Y."/>
            <person name="Liu J."/>
            <person name="Kang H."/>
            <person name="Chen J."/>
            <person name="Wang L."/>
            <person name="Chen A."/>
            <person name="Yu S."/>
            <person name="Gao Z."/>
            <person name="Jin L."/>
            <person name="Gu W."/>
            <person name="Wang Z."/>
            <person name="Zhao L."/>
            <person name="Shi B."/>
            <person name="Wen H."/>
            <person name="Lin R."/>
            <person name="Jones M.K."/>
            <person name="Brejova B."/>
            <person name="Vinar T."/>
            <person name="Zhao G."/>
            <person name="McManus D.P."/>
            <person name="Chen Z."/>
            <person name="Zhou Y."/>
            <person name="Wang S."/>
        </authorList>
    </citation>
    <scope>NUCLEOTIDE SEQUENCE [LARGE SCALE GENOMIC DNA]</scope>
</reference>
<dbReference type="Proteomes" id="UP000019149">
    <property type="component" value="Unassembled WGS sequence"/>
</dbReference>
<dbReference type="AlphaFoldDB" id="W6U1G8"/>
<dbReference type="KEGG" id="egl:EGR_10254"/>
<evidence type="ECO:0000313" key="2">
    <source>
        <dbReference type="Proteomes" id="UP000019149"/>
    </source>
</evidence>
<evidence type="ECO:0000313" key="1">
    <source>
        <dbReference type="EMBL" id="EUB54893.1"/>
    </source>
</evidence>
<comment type="caution">
    <text evidence="1">The sequence shown here is derived from an EMBL/GenBank/DDBJ whole genome shotgun (WGS) entry which is preliminary data.</text>
</comment>
<protein>
    <submittedName>
        <fullName evidence="1">Uncharacterized protein</fullName>
    </submittedName>
</protein>
<dbReference type="GeneID" id="36345969"/>